<organism evidence="1 2">
    <name type="scientific">Thalassobacterium sedimentorum</name>
    <dbReference type="NCBI Taxonomy" id="3041258"/>
    <lineage>
        <taxon>Bacteria</taxon>
        <taxon>Pseudomonadati</taxon>
        <taxon>Verrucomicrobiota</taxon>
        <taxon>Opitutia</taxon>
        <taxon>Puniceicoccales</taxon>
        <taxon>Coraliomargaritaceae</taxon>
        <taxon>Thalassobacterium</taxon>
    </lineage>
</organism>
<reference evidence="1 2" key="1">
    <citation type="submission" date="2023-04" db="EMBL/GenBank/DDBJ databases">
        <title>A novel bacteria isolated from coastal sediment.</title>
        <authorList>
            <person name="Liu X.-J."/>
            <person name="Du Z.-J."/>
        </authorList>
    </citation>
    <scope>NUCLEOTIDE SEQUENCE [LARGE SCALE GENOMIC DNA]</scope>
    <source>
        <strain evidence="1 2">SDUM461004</strain>
    </source>
</reference>
<evidence type="ECO:0008006" key="3">
    <source>
        <dbReference type="Google" id="ProtNLM"/>
    </source>
</evidence>
<evidence type="ECO:0000313" key="1">
    <source>
        <dbReference type="EMBL" id="MDQ8195683.1"/>
    </source>
</evidence>
<protein>
    <recommendedName>
        <fullName evidence="3">Protein CR006 P-loop domain-containing protein</fullName>
    </recommendedName>
</protein>
<gene>
    <name evidence="1" type="ORF">QEH59_14710</name>
</gene>
<dbReference type="SUPFAM" id="SSF52540">
    <property type="entry name" value="P-loop containing nucleoside triphosphate hydrolases"/>
    <property type="match status" value="1"/>
</dbReference>
<proteinExistence type="predicted"/>
<comment type="caution">
    <text evidence="1">The sequence shown here is derived from an EMBL/GenBank/DDBJ whole genome shotgun (WGS) entry which is preliminary data.</text>
</comment>
<dbReference type="InterPro" id="IPR027417">
    <property type="entry name" value="P-loop_NTPase"/>
</dbReference>
<dbReference type="Gene3D" id="3.40.50.300">
    <property type="entry name" value="P-loop containing nucleotide triphosphate hydrolases"/>
    <property type="match status" value="1"/>
</dbReference>
<evidence type="ECO:0000313" key="2">
    <source>
        <dbReference type="Proteomes" id="UP001243717"/>
    </source>
</evidence>
<keyword evidence="2" id="KW-1185">Reference proteome</keyword>
<dbReference type="Proteomes" id="UP001243717">
    <property type="component" value="Unassembled WGS sequence"/>
</dbReference>
<accession>A0ABU1AQ16</accession>
<dbReference type="EMBL" id="JARXIC010000029">
    <property type="protein sequence ID" value="MDQ8195683.1"/>
    <property type="molecule type" value="Genomic_DNA"/>
</dbReference>
<sequence length="725" mass="83620">MNTVRINFNNCYGIRSLEHEFDFSLGNGQRGKPRAYALYAPNGSMKTSFAKTFEDLSAGRSPREERFDRETKCEVEVDGQPIDSENIYVLHSVIEIKRDRPAVTNILVNPEHKARYDEILVDLDKLKTKLVNSLQKKSKLKKDDIETSITQDWDNSNFADCVRLAKESADTEDYTQFVYAVIFEPKALEILKSPEFLSNAQQFNQRYQELFDKVGTIYRKGVFNPTKAEASFSTLDKQGFFKSGHRVHLSGEQESLDQESLNSKIEQIHEEIDADQVLKDIRKKLSKNAQTQALTDLFESLSPSLTEVFLEKTKPQNQNQLRKELWAFYIRDNADADSYLESYNASKEEMAAIEQTAAQFVPQWAKAIDLFNSRFIDMPFRLAVENQTAVVLGKEQARLQFIFEDGEDRVVWSRSELRTLSQGESRALYLLYFIFDVEERILNQQRTLFVIDDAADSFDYKNKHAIIQCLKDLSKHDFFAQVILTHNFDFFRSIQNSYVAYNRCLMANKCSDSIELVQADGIKNIFVKKWKEEIPDDERILCASVPFVRNLIEYTRGDGDSDYLKLTSLLHWKSDTDAIKVVDFLDIYNRFFGTSHSSSRGDAVFIDLLFQNADDIKNRETNTGLCLEDKVLMSIAVRLKAEIYLIAKLRSLRGEPNYWCLSDNQFGQLMKELQTADPNTPELQTLDKVSVTVSSNIHLNSFMYEPILDLTIDHLTNLYHEVCNL</sequence>
<name>A0ABU1AQ16_9BACT</name>